<accession>A0AAE1B465</accession>
<dbReference type="Proteomes" id="UP001283361">
    <property type="component" value="Unassembled WGS sequence"/>
</dbReference>
<organism evidence="2 3">
    <name type="scientific">Elysia crispata</name>
    <name type="common">lettuce slug</name>
    <dbReference type="NCBI Taxonomy" id="231223"/>
    <lineage>
        <taxon>Eukaryota</taxon>
        <taxon>Metazoa</taxon>
        <taxon>Spiralia</taxon>
        <taxon>Lophotrochozoa</taxon>
        <taxon>Mollusca</taxon>
        <taxon>Gastropoda</taxon>
        <taxon>Heterobranchia</taxon>
        <taxon>Euthyneura</taxon>
        <taxon>Panpulmonata</taxon>
        <taxon>Sacoglossa</taxon>
        <taxon>Placobranchoidea</taxon>
        <taxon>Plakobranchidae</taxon>
        <taxon>Elysia</taxon>
    </lineage>
</organism>
<keyword evidence="3" id="KW-1185">Reference proteome</keyword>
<evidence type="ECO:0000313" key="3">
    <source>
        <dbReference type="Proteomes" id="UP001283361"/>
    </source>
</evidence>
<gene>
    <name evidence="2" type="ORF">RRG08_031592</name>
</gene>
<dbReference type="InterPro" id="IPR048325">
    <property type="entry name" value="ZSWIM3_N"/>
</dbReference>
<feature type="domain" description="ZSWIM3 N-terminal" evidence="1">
    <location>
        <begin position="3"/>
        <end position="72"/>
    </location>
</feature>
<reference evidence="2" key="1">
    <citation type="journal article" date="2023" name="G3 (Bethesda)">
        <title>A reference genome for the long-term kleptoplast-retaining sea slug Elysia crispata morphotype clarki.</title>
        <authorList>
            <person name="Eastman K.E."/>
            <person name="Pendleton A.L."/>
            <person name="Shaikh M.A."/>
            <person name="Suttiyut T."/>
            <person name="Ogas R."/>
            <person name="Tomko P."/>
            <person name="Gavelis G."/>
            <person name="Widhalm J.R."/>
            <person name="Wisecaver J.H."/>
        </authorList>
    </citation>
    <scope>NUCLEOTIDE SEQUENCE</scope>
    <source>
        <strain evidence="2">ECLA1</strain>
    </source>
</reference>
<comment type="caution">
    <text evidence="2">The sequence shown here is derived from an EMBL/GenBank/DDBJ whole genome shotgun (WGS) entry which is preliminary data.</text>
</comment>
<proteinExistence type="predicted"/>
<dbReference type="Pfam" id="PF21599">
    <property type="entry name" value="ZSWIM3_N"/>
    <property type="match status" value="1"/>
</dbReference>
<evidence type="ECO:0000259" key="1">
    <source>
        <dbReference type="Pfam" id="PF21599"/>
    </source>
</evidence>
<name>A0AAE1B465_9GAST</name>
<protein>
    <recommendedName>
        <fullName evidence="1">ZSWIM3 N-terminal domain-containing protein</fullName>
    </recommendedName>
</protein>
<dbReference type="EMBL" id="JAWDGP010000665">
    <property type="protein sequence ID" value="KAK3798581.1"/>
    <property type="molecule type" value="Genomic_DNA"/>
</dbReference>
<sequence>MSHLVVFSLYDDFDSVFESYCQENLKVFVEKNATTIECANKTIKNERNLFQAAWRYKFVQLQCKHFGSYASRSSGSRPDTE</sequence>
<evidence type="ECO:0000313" key="2">
    <source>
        <dbReference type="EMBL" id="KAK3798581.1"/>
    </source>
</evidence>
<dbReference type="AlphaFoldDB" id="A0AAE1B465"/>